<dbReference type="Proteomes" id="UP000275408">
    <property type="component" value="Unassembled WGS sequence"/>
</dbReference>
<gene>
    <name evidence="2" type="ORF">pdam_00009810</name>
</gene>
<evidence type="ECO:0000313" key="2">
    <source>
        <dbReference type="EMBL" id="RMX59126.1"/>
    </source>
</evidence>
<reference evidence="2 3" key="1">
    <citation type="journal article" date="2018" name="Sci. Rep.">
        <title>Comparative analysis of the Pocillopora damicornis genome highlights role of immune system in coral evolution.</title>
        <authorList>
            <person name="Cunning R."/>
            <person name="Bay R.A."/>
            <person name="Gillette P."/>
            <person name="Baker A.C."/>
            <person name="Traylor-Knowles N."/>
        </authorList>
    </citation>
    <scope>NUCLEOTIDE SEQUENCE [LARGE SCALE GENOMIC DNA]</scope>
    <source>
        <strain evidence="2">RSMAS</strain>
        <tissue evidence="2">Whole animal</tissue>
    </source>
</reference>
<organism evidence="2 3">
    <name type="scientific">Pocillopora damicornis</name>
    <name type="common">Cauliflower coral</name>
    <name type="synonym">Millepora damicornis</name>
    <dbReference type="NCBI Taxonomy" id="46731"/>
    <lineage>
        <taxon>Eukaryota</taxon>
        <taxon>Metazoa</taxon>
        <taxon>Cnidaria</taxon>
        <taxon>Anthozoa</taxon>
        <taxon>Hexacorallia</taxon>
        <taxon>Scleractinia</taxon>
        <taxon>Astrocoeniina</taxon>
        <taxon>Pocilloporidae</taxon>
        <taxon>Pocillopora</taxon>
    </lineage>
</organism>
<evidence type="ECO:0000313" key="3">
    <source>
        <dbReference type="Proteomes" id="UP000275408"/>
    </source>
</evidence>
<evidence type="ECO:0008006" key="4">
    <source>
        <dbReference type="Google" id="ProtNLM"/>
    </source>
</evidence>
<feature type="region of interest" description="Disordered" evidence="1">
    <location>
        <begin position="1"/>
        <end position="20"/>
    </location>
</feature>
<dbReference type="AlphaFoldDB" id="A0A3M6UZK8"/>
<evidence type="ECO:0000256" key="1">
    <source>
        <dbReference type="SAM" id="MobiDB-lite"/>
    </source>
</evidence>
<comment type="caution">
    <text evidence="2">The sequence shown here is derived from an EMBL/GenBank/DDBJ whole genome shotgun (WGS) entry which is preliminary data.</text>
</comment>
<proteinExistence type="predicted"/>
<sequence>MEEFSMGEPTIEDSPVYEQPPPLTFERGQQKLFDSCGYSYCVKRRRNAITYWHCSFRDKSNHCLVSVIPEGFTVGVEHNHVGEVGLPETAKLTAAIKRKATRSRLPLTSRALCGSQSGGVVSGVCLPLEQGPLEKSSRARPSDCVYERLDYEWLHQATDGTTLPSA</sequence>
<dbReference type="EMBL" id="RCHS01000399">
    <property type="protein sequence ID" value="RMX59126.1"/>
    <property type="molecule type" value="Genomic_DNA"/>
</dbReference>
<dbReference type="Gene3D" id="2.20.25.240">
    <property type="match status" value="1"/>
</dbReference>
<keyword evidence="3" id="KW-1185">Reference proteome</keyword>
<protein>
    <recommendedName>
        <fullName evidence="4">FLYWCH-type domain-containing protein</fullName>
    </recommendedName>
</protein>
<accession>A0A3M6UZK8</accession>
<name>A0A3M6UZK8_POCDA</name>